<dbReference type="AlphaFoldDB" id="A0A1J5TP76"/>
<sequence>MKSIFAAIALVLLAACHSAPQLEEDARYVKLATVVDRHEFTDVERKQAAAHTTSDSHGSIGVGLGVGSGTGGGFGFGFGGITLGMGDQHARRDEPPQIAQGADRYTVQLLHSTERIEVMSYGQYKVGDCVKVLAGHPTEYPRFFELKPGEHCE</sequence>
<dbReference type="EMBL" id="MLJW01000003">
    <property type="protein sequence ID" value="OIR18048.1"/>
    <property type="molecule type" value="Genomic_DNA"/>
</dbReference>
<dbReference type="PROSITE" id="PS51257">
    <property type="entry name" value="PROKAR_LIPOPROTEIN"/>
    <property type="match status" value="1"/>
</dbReference>
<comment type="caution">
    <text evidence="1">The sequence shown here is derived from an EMBL/GenBank/DDBJ whole genome shotgun (WGS) entry which is preliminary data.</text>
</comment>
<reference evidence="1" key="1">
    <citation type="submission" date="2016-10" db="EMBL/GenBank/DDBJ databases">
        <title>Sequence of Gallionella enrichment culture.</title>
        <authorList>
            <person name="Poehlein A."/>
            <person name="Muehling M."/>
            <person name="Daniel R."/>
        </authorList>
    </citation>
    <scope>NUCLEOTIDE SEQUENCE</scope>
</reference>
<evidence type="ECO:0000313" key="1">
    <source>
        <dbReference type="EMBL" id="OIR18048.1"/>
    </source>
</evidence>
<organism evidence="1">
    <name type="scientific">mine drainage metagenome</name>
    <dbReference type="NCBI Taxonomy" id="410659"/>
    <lineage>
        <taxon>unclassified sequences</taxon>
        <taxon>metagenomes</taxon>
        <taxon>ecological metagenomes</taxon>
    </lineage>
</organism>
<protein>
    <submittedName>
        <fullName evidence="1">Uncharacterized protein</fullName>
    </submittedName>
</protein>
<accession>A0A1J5TP76</accession>
<name>A0A1J5TP76_9ZZZZ</name>
<gene>
    <name evidence="1" type="ORF">GALL_13740</name>
</gene>
<proteinExistence type="predicted"/>